<dbReference type="PANTHER" id="PTHR24359:SF1">
    <property type="entry name" value="INHIBITOR OF NUCLEAR FACTOR KAPPA-B KINASE EPSILON SUBUNIT HOMOLOG 1-RELATED"/>
    <property type="match status" value="1"/>
</dbReference>
<feature type="region of interest" description="Disordered" evidence="1">
    <location>
        <begin position="91"/>
        <end position="115"/>
    </location>
</feature>
<dbReference type="SUPFAM" id="SSF56112">
    <property type="entry name" value="Protein kinase-like (PK-like)"/>
    <property type="match status" value="1"/>
</dbReference>
<dbReference type="Pfam" id="PF00069">
    <property type="entry name" value="Pkinase"/>
    <property type="match status" value="1"/>
</dbReference>
<reference evidence="5 6" key="1">
    <citation type="submission" date="2015-05" db="EMBL/GenBank/DDBJ databases">
        <authorList>
            <person name="Fogelqvist Johan"/>
        </authorList>
    </citation>
    <scope>NUCLEOTIDE SEQUENCE [LARGE SCALE GENOMIC DNA]</scope>
    <source>
        <strain evidence="3">VL1</strain>
        <strain evidence="4">VL2</strain>
    </source>
</reference>
<evidence type="ECO:0000259" key="2">
    <source>
        <dbReference type="PROSITE" id="PS50011"/>
    </source>
</evidence>
<proteinExistence type="predicted"/>
<dbReference type="Proteomes" id="UP000044602">
    <property type="component" value="Unassembled WGS sequence"/>
</dbReference>
<dbReference type="SMART" id="SM00220">
    <property type="entry name" value="S_TKc"/>
    <property type="match status" value="1"/>
</dbReference>
<feature type="domain" description="Protein kinase" evidence="2">
    <location>
        <begin position="299"/>
        <end position="650"/>
    </location>
</feature>
<dbReference type="STRING" id="100787.A0A0G4NC67"/>
<evidence type="ECO:0000313" key="3">
    <source>
        <dbReference type="EMBL" id="CRJ80031.1"/>
    </source>
</evidence>
<name>A0A0G4NC67_VERLO</name>
<organism evidence="4 6">
    <name type="scientific">Verticillium longisporum</name>
    <name type="common">Verticillium dahliae var. longisporum</name>
    <dbReference type="NCBI Taxonomy" id="100787"/>
    <lineage>
        <taxon>Eukaryota</taxon>
        <taxon>Fungi</taxon>
        <taxon>Dikarya</taxon>
        <taxon>Ascomycota</taxon>
        <taxon>Pezizomycotina</taxon>
        <taxon>Sordariomycetes</taxon>
        <taxon>Hypocreomycetidae</taxon>
        <taxon>Glomerellales</taxon>
        <taxon>Plectosphaerellaceae</taxon>
        <taxon>Verticillium</taxon>
    </lineage>
</organism>
<dbReference type="PROSITE" id="PS50011">
    <property type="entry name" value="PROTEIN_KINASE_DOM"/>
    <property type="match status" value="1"/>
</dbReference>
<dbReference type="Gene3D" id="1.10.510.10">
    <property type="entry name" value="Transferase(Phosphotransferase) domain 1"/>
    <property type="match status" value="1"/>
</dbReference>
<protein>
    <recommendedName>
        <fullName evidence="2">Protein kinase domain-containing protein</fullName>
    </recommendedName>
</protein>
<dbReference type="EMBL" id="CVQH01000001">
    <property type="protein sequence ID" value="CRJ80031.1"/>
    <property type="molecule type" value="Genomic_DNA"/>
</dbReference>
<dbReference type="GO" id="GO:0005524">
    <property type="term" value="F:ATP binding"/>
    <property type="evidence" value="ECO:0007669"/>
    <property type="project" value="InterPro"/>
</dbReference>
<evidence type="ECO:0000256" key="1">
    <source>
        <dbReference type="SAM" id="MobiDB-lite"/>
    </source>
</evidence>
<dbReference type="PANTHER" id="PTHR24359">
    <property type="entry name" value="SERINE/THREONINE-PROTEIN KINASE SBK1"/>
    <property type="match status" value="1"/>
</dbReference>
<evidence type="ECO:0000313" key="6">
    <source>
        <dbReference type="Proteomes" id="UP000045706"/>
    </source>
</evidence>
<dbReference type="EMBL" id="CVQI01033717">
    <property type="protein sequence ID" value="CRK43944.1"/>
    <property type="molecule type" value="Genomic_DNA"/>
</dbReference>
<sequence length="857" mass="95903">SPSFQRQNLPSVLIWRAENNVDSKDIGYVPTTKDVGVARSDITSNLSEVVDNGEEAQLKYSFAKAGAAHKGGSSSVDLLKGIDPRTDNAPDVYGDFSSLDIPDYNSEGRTSSPDESLDDLVLHAQHLEGFAPFLPYDKLDALMVKSRVKRHLKISNISSRYPETKLQEITDAILDRHKVPDPRDSPGQSKNLRRPMRETCRRKIFAILASVGNVGDIELFIGHGIYDCHLPLAIDYSKHVVSWEIGGVLEPLPIKHWKGRVLESFNHYQWRMTAPFFDIADHKCPHLKLRSETILPFRRDFSTSKAYGGSGEIEKIEVHPAHHNYPHEKDDQGQNFARKRLQKGTVSPEKYENDFWNERNNLLRVRKNPNVITMLASYEQDGEYSFLFPWADGGDLKAFWKNHSAKPRLRDKDKTLPLWLMRQFLAIAKGVDAVHQPTGDEEPYLQLPGKVKLVYGRHGDLKPGNILCFKGKGDPFGNFQISDFGLAACHGSRSIQETVGPNFGLTPCYRSPEIKINGSVNPSYDVWPLGCVFLEFVGWYLLGWDHVDEFAGKRISDSDGSEVQAYPRAENSPTDTLWDDSFFDEKVGTVDGQNVRTARMKPSVAQEIRLLREDESCSDLLLDVLDYIEDKMLRMNPNKRAESQQIVEFFEKLAQLCKRDPSYGIVKSKLPRRADTNLSEIDNRSMIEQSGVQISLDQGIRSVAINMAAQSIAQDSIGVAGISAPDLSRNGPRSPTEREFGLTRIDFQPPELPDSPTFGTTDTLVWDDRPTSVHITQQTTPTPSQSDSLADSLADSFTSAGRVTDDAVLSSQPNPHKAMSSTGNGYGTMGPMKKTALVEPPSHEDAPRSPWKRLFCC</sequence>
<keyword evidence="5" id="KW-1185">Reference proteome</keyword>
<dbReference type="GO" id="GO:0004674">
    <property type="term" value="F:protein serine/threonine kinase activity"/>
    <property type="evidence" value="ECO:0007669"/>
    <property type="project" value="TreeGrafter"/>
</dbReference>
<dbReference type="Gene3D" id="3.30.200.20">
    <property type="entry name" value="Phosphorylase Kinase, domain 1"/>
    <property type="match status" value="1"/>
</dbReference>
<evidence type="ECO:0000313" key="4">
    <source>
        <dbReference type="EMBL" id="CRK43944.1"/>
    </source>
</evidence>
<feature type="compositionally biased region" description="Polar residues" evidence="1">
    <location>
        <begin position="809"/>
        <end position="823"/>
    </location>
</feature>
<gene>
    <name evidence="3" type="ORF">BN1708_000146</name>
    <name evidence="4" type="ORF">BN1723_005929</name>
</gene>
<feature type="non-terminal residue" evidence="4">
    <location>
        <position position="1"/>
    </location>
</feature>
<feature type="region of interest" description="Disordered" evidence="1">
    <location>
        <begin position="806"/>
        <end position="827"/>
    </location>
</feature>
<dbReference type="CDD" id="cd00180">
    <property type="entry name" value="PKc"/>
    <property type="match status" value="1"/>
</dbReference>
<evidence type="ECO:0000313" key="5">
    <source>
        <dbReference type="Proteomes" id="UP000044602"/>
    </source>
</evidence>
<accession>A0A0G4NC67</accession>
<dbReference type="InterPro" id="IPR011009">
    <property type="entry name" value="Kinase-like_dom_sf"/>
</dbReference>
<dbReference type="Proteomes" id="UP000045706">
    <property type="component" value="Unassembled WGS sequence"/>
</dbReference>
<dbReference type="InterPro" id="IPR000719">
    <property type="entry name" value="Prot_kinase_dom"/>
</dbReference>
<dbReference type="AlphaFoldDB" id="A0A0G4NC67"/>